<dbReference type="AlphaFoldDB" id="A0A9Q3PG09"/>
<proteinExistence type="predicted"/>
<gene>
    <name evidence="2" type="ORF">O181_099595</name>
</gene>
<keyword evidence="3" id="KW-1185">Reference proteome</keyword>
<dbReference type="Proteomes" id="UP000765509">
    <property type="component" value="Unassembled WGS sequence"/>
</dbReference>
<protein>
    <submittedName>
        <fullName evidence="2">Uncharacterized protein</fullName>
    </submittedName>
</protein>
<organism evidence="2 3">
    <name type="scientific">Austropuccinia psidii MF-1</name>
    <dbReference type="NCBI Taxonomy" id="1389203"/>
    <lineage>
        <taxon>Eukaryota</taxon>
        <taxon>Fungi</taxon>
        <taxon>Dikarya</taxon>
        <taxon>Basidiomycota</taxon>
        <taxon>Pucciniomycotina</taxon>
        <taxon>Pucciniomycetes</taxon>
        <taxon>Pucciniales</taxon>
        <taxon>Sphaerophragmiaceae</taxon>
        <taxon>Austropuccinia</taxon>
    </lineage>
</organism>
<evidence type="ECO:0000313" key="3">
    <source>
        <dbReference type="Proteomes" id="UP000765509"/>
    </source>
</evidence>
<sequence length="146" mass="16268">MTYAKELQRHHVILNPPAEYISCDRKVAVHNKTPQPKLNHPMHARKIQQYHIIISSPKENHVMNGGCAEKQLSPDPNNKSPHQKQIHIMESRGIKVEKDSFHGGPPLLPKGINRGALSPQFQIPPSCTLYPLHSGGIGIIHPSPGR</sequence>
<dbReference type="EMBL" id="AVOT02068779">
    <property type="protein sequence ID" value="MBW0559880.1"/>
    <property type="molecule type" value="Genomic_DNA"/>
</dbReference>
<reference evidence="2" key="1">
    <citation type="submission" date="2021-03" db="EMBL/GenBank/DDBJ databases">
        <title>Draft genome sequence of rust myrtle Austropuccinia psidii MF-1, a brazilian biotype.</title>
        <authorList>
            <person name="Quecine M.C."/>
            <person name="Pachon D.M.R."/>
            <person name="Bonatelli M.L."/>
            <person name="Correr F.H."/>
            <person name="Franceschini L.M."/>
            <person name="Leite T.F."/>
            <person name="Margarido G.R.A."/>
            <person name="Almeida C.A."/>
            <person name="Ferrarezi J.A."/>
            <person name="Labate C.A."/>
        </authorList>
    </citation>
    <scope>NUCLEOTIDE SEQUENCE</scope>
    <source>
        <strain evidence="2">MF-1</strain>
    </source>
</reference>
<feature type="region of interest" description="Disordered" evidence="1">
    <location>
        <begin position="64"/>
        <end position="84"/>
    </location>
</feature>
<accession>A0A9Q3PG09</accession>
<evidence type="ECO:0000256" key="1">
    <source>
        <dbReference type="SAM" id="MobiDB-lite"/>
    </source>
</evidence>
<name>A0A9Q3PG09_9BASI</name>
<evidence type="ECO:0000313" key="2">
    <source>
        <dbReference type="EMBL" id="MBW0559880.1"/>
    </source>
</evidence>
<comment type="caution">
    <text evidence="2">The sequence shown here is derived from an EMBL/GenBank/DDBJ whole genome shotgun (WGS) entry which is preliminary data.</text>
</comment>